<sequence length="147" mass="17219">MPVDDNFKVVIRGLEQGTCFYLFKPLTLYDVQNLWQHVIRKRKVNIVMAPNSEVAPWSATSLPQHLKHLPTEDIFSSFHHNKSLMRDVHRKNNNQKRISRDVKHPRDDNKHGKDKPSMLQKKPRVVWTPLLHDQLLEAICNLGIESK</sequence>
<dbReference type="Proteomes" id="UP001417504">
    <property type="component" value="Unassembled WGS sequence"/>
</dbReference>
<evidence type="ECO:0000256" key="2">
    <source>
        <dbReference type="SAM" id="MobiDB-lite"/>
    </source>
</evidence>
<dbReference type="AlphaFoldDB" id="A0AAP0F058"/>
<keyword evidence="1" id="KW-0902">Two-component regulatory system</keyword>
<accession>A0AAP0F058</accession>
<proteinExistence type="predicted"/>
<organism evidence="3 4">
    <name type="scientific">Stephania japonica</name>
    <dbReference type="NCBI Taxonomy" id="461633"/>
    <lineage>
        <taxon>Eukaryota</taxon>
        <taxon>Viridiplantae</taxon>
        <taxon>Streptophyta</taxon>
        <taxon>Embryophyta</taxon>
        <taxon>Tracheophyta</taxon>
        <taxon>Spermatophyta</taxon>
        <taxon>Magnoliopsida</taxon>
        <taxon>Ranunculales</taxon>
        <taxon>Menispermaceae</taxon>
        <taxon>Menispermoideae</taxon>
        <taxon>Cissampelideae</taxon>
        <taxon>Stephania</taxon>
    </lineage>
</organism>
<dbReference type="PANTHER" id="PTHR43874:SF67">
    <property type="entry name" value="TWO-COMPONENT RESPONSE REGULATOR ARR2"/>
    <property type="match status" value="1"/>
</dbReference>
<protein>
    <recommendedName>
        <fullName evidence="5">Response regulatory domain-containing protein</fullName>
    </recommendedName>
</protein>
<gene>
    <name evidence="3" type="ORF">Sjap_020164</name>
</gene>
<evidence type="ECO:0000256" key="1">
    <source>
        <dbReference type="ARBA" id="ARBA00023012"/>
    </source>
</evidence>
<name>A0AAP0F058_9MAGN</name>
<evidence type="ECO:0000313" key="4">
    <source>
        <dbReference type="Proteomes" id="UP001417504"/>
    </source>
</evidence>
<keyword evidence="4" id="KW-1185">Reference proteome</keyword>
<dbReference type="PANTHER" id="PTHR43874">
    <property type="entry name" value="TWO-COMPONENT RESPONSE REGULATOR"/>
    <property type="match status" value="1"/>
</dbReference>
<reference evidence="3 4" key="1">
    <citation type="submission" date="2024-01" db="EMBL/GenBank/DDBJ databases">
        <title>Genome assemblies of Stephania.</title>
        <authorList>
            <person name="Yang L."/>
        </authorList>
    </citation>
    <scope>NUCLEOTIDE SEQUENCE [LARGE SCALE GENOMIC DNA]</scope>
    <source>
        <strain evidence="3">QJT</strain>
        <tissue evidence="3">Leaf</tissue>
    </source>
</reference>
<dbReference type="GO" id="GO:0009736">
    <property type="term" value="P:cytokinin-activated signaling pathway"/>
    <property type="evidence" value="ECO:0007669"/>
    <property type="project" value="InterPro"/>
</dbReference>
<dbReference type="EMBL" id="JBBNAE010000008">
    <property type="protein sequence ID" value="KAK9102910.1"/>
    <property type="molecule type" value="Genomic_DNA"/>
</dbReference>
<evidence type="ECO:0000313" key="3">
    <source>
        <dbReference type="EMBL" id="KAK9102910.1"/>
    </source>
</evidence>
<dbReference type="InterPro" id="IPR045279">
    <property type="entry name" value="ARR-like"/>
</dbReference>
<comment type="caution">
    <text evidence="3">The sequence shown here is derived from an EMBL/GenBank/DDBJ whole genome shotgun (WGS) entry which is preliminary data.</text>
</comment>
<evidence type="ECO:0008006" key="5">
    <source>
        <dbReference type="Google" id="ProtNLM"/>
    </source>
</evidence>
<feature type="compositionally biased region" description="Basic and acidic residues" evidence="2">
    <location>
        <begin position="98"/>
        <end position="116"/>
    </location>
</feature>
<dbReference type="GO" id="GO:0000160">
    <property type="term" value="P:phosphorelay signal transduction system"/>
    <property type="evidence" value="ECO:0007669"/>
    <property type="project" value="UniProtKB-KW"/>
</dbReference>
<feature type="region of interest" description="Disordered" evidence="2">
    <location>
        <begin position="88"/>
        <end position="121"/>
    </location>
</feature>